<keyword evidence="5 7" id="KW-0804">Transcription</keyword>
<protein>
    <recommendedName>
        <fullName evidence="7">Mediator of RNA polymerase II transcription subunit 1</fullName>
    </recommendedName>
    <alternativeName>
        <fullName evidence="7">Mediator complex subunit 1</fullName>
    </alternativeName>
</protein>
<feature type="region of interest" description="Disordered" evidence="8">
    <location>
        <begin position="373"/>
        <end position="395"/>
    </location>
</feature>
<reference evidence="10" key="2">
    <citation type="journal article" date="2023" name="IMA Fungus">
        <title>Comparative genomic study of the Penicillium genus elucidates a diverse pangenome and 15 lateral gene transfer events.</title>
        <authorList>
            <person name="Petersen C."/>
            <person name="Sorensen T."/>
            <person name="Nielsen M.R."/>
            <person name="Sondergaard T.E."/>
            <person name="Sorensen J.L."/>
            <person name="Fitzpatrick D.A."/>
            <person name="Frisvad J.C."/>
            <person name="Nielsen K.L."/>
        </authorList>
    </citation>
    <scope>NUCLEOTIDE SEQUENCE</scope>
    <source>
        <strain evidence="10">IBT 21472</strain>
    </source>
</reference>
<dbReference type="GO" id="GO:0016592">
    <property type="term" value="C:mediator complex"/>
    <property type="evidence" value="ECO:0007669"/>
    <property type="project" value="InterPro"/>
</dbReference>
<dbReference type="GO" id="GO:0003712">
    <property type="term" value="F:transcription coregulator activity"/>
    <property type="evidence" value="ECO:0007669"/>
    <property type="project" value="InterPro"/>
</dbReference>
<comment type="function">
    <text evidence="7">Component of the Mediator complex, a coactivator involved in the regulated transcription of nearly all RNA polymerase II-dependent genes. Mediator functions as a bridge to convey information from gene-specific regulatory proteins to the basal RNA polymerase II transcription machinery. Mediator is recruited to promoters by direct interactions with regulatory proteins and serves as a scaffold for the assembly of a functional preinitiation complex with RNA polymerase II and the general transcription factors.</text>
</comment>
<dbReference type="Pfam" id="PF10744">
    <property type="entry name" value="Med1"/>
    <property type="match status" value="1"/>
</dbReference>
<dbReference type="PANTHER" id="PTHR35041">
    <property type="entry name" value="MEDIATOR OF RNA POLYMERASE II TRANSCRIPTION SUBUNIT 1"/>
    <property type="match status" value="1"/>
</dbReference>
<gene>
    <name evidence="10" type="ORF">N7476_010190</name>
</gene>
<dbReference type="PANTHER" id="PTHR35041:SF4">
    <property type="entry name" value="MEDIATOR OF RNA POLYMERASE II TRANSCRIPTION SUBUNIT 1"/>
    <property type="match status" value="1"/>
</dbReference>
<evidence type="ECO:0000256" key="1">
    <source>
        <dbReference type="ARBA" id="ARBA00004123"/>
    </source>
</evidence>
<dbReference type="Proteomes" id="UP001147746">
    <property type="component" value="Unassembled WGS sequence"/>
</dbReference>
<dbReference type="AlphaFoldDB" id="A0A9W9H2E8"/>
<keyword evidence="4 7" id="KW-0010">Activator</keyword>
<keyword evidence="11" id="KW-1185">Reference proteome</keyword>
<feature type="region of interest" description="Disordered" evidence="8">
    <location>
        <begin position="1"/>
        <end position="55"/>
    </location>
</feature>
<dbReference type="OrthoDB" id="1936100at2759"/>
<feature type="region of interest" description="Disordered" evidence="8">
    <location>
        <begin position="555"/>
        <end position="579"/>
    </location>
</feature>
<evidence type="ECO:0000313" key="11">
    <source>
        <dbReference type="Proteomes" id="UP001147746"/>
    </source>
</evidence>
<feature type="region of interest" description="Disordered" evidence="8">
    <location>
        <begin position="697"/>
        <end position="716"/>
    </location>
</feature>
<sequence>MATPSAKPGATPTHLSSPHPSSAALSRSMAHKSPSTRTPTGSGPGHSHQLSTSHQYSTPLAVTSAVDDPVNFSSPSALLALSGYAGISPSPAVHDSLVGSGMNENDIQNLGMQGIKLGVARDTEEEMRHRIEEVVQSLRAAVAGRGISREGIERLGKIEGFESIWTFDNLNIAGNFVDLEIDFYPNEADIVKDVRLQYATPEHQEGELREEATSVLKRNLVQSLQDGETGKWRSLQGFYENLQWLAKLDRLSQEVNCFEALEGLQENLKRVWVEEGKNRKYSGDYEHLCTGTIGRPSMHKGSRIGLGLEYWIEQAKILDAKKRKNPDAMAIDRPQDQADEEMHDQEKTWAIMLECEEGYPSLRISKEWVGSEVSTTGEKTNEESSPEATGSVNWLDPPQTMRLSHGDHPDPMVLDSSMLDSTSPNRRFVARLEPALDMPIPVASEIYRHLGMQLPQDFKMVTYDGLLVSDGTPLSTDTSPQFSRKKRRMSVQAFDSTGDPCTKQHSYTFQAFESVAGRTIRDLPISHPRQLAEILPMFRQYALLASLIRKVFHPSAKGKKDQTQSSKMKATPMKPPAPAIQEPVFVTGKEGTITLTNEDPNEEMLNSLFSNGSSSQSDATSTAWPFNNVSRSPSHIFNDDVKVDVTLRTQLGQAPALILLITDPGKSAESYVPEPVQLAICVEVGLNGRISVVDSSGLGADNQQDGGDAEMQGTGNPETQLQEIHKKIARVLEISQDLGILVEWVLRWQRQRAGSGRGVMRQV</sequence>
<organism evidence="10 11">
    <name type="scientific">Penicillium atrosanguineum</name>
    <dbReference type="NCBI Taxonomy" id="1132637"/>
    <lineage>
        <taxon>Eukaryota</taxon>
        <taxon>Fungi</taxon>
        <taxon>Dikarya</taxon>
        <taxon>Ascomycota</taxon>
        <taxon>Pezizomycotina</taxon>
        <taxon>Eurotiomycetes</taxon>
        <taxon>Eurotiomycetidae</taxon>
        <taxon>Eurotiales</taxon>
        <taxon>Aspergillaceae</taxon>
        <taxon>Penicillium</taxon>
    </lineage>
</organism>
<feature type="compositionally biased region" description="Low complexity" evidence="8">
    <location>
        <begin position="10"/>
        <end position="26"/>
    </location>
</feature>
<dbReference type="InterPro" id="IPR019680">
    <property type="entry name" value="Mediator_Med1"/>
</dbReference>
<name>A0A9W9H2E8_9EURO</name>
<dbReference type="GO" id="GO:0045944">
    <property type="term" value="P:positive regulation of transcription by RNA polymerase II"/>
    <property type="evidence" value="ECO:0007669"/>
    <property type="project" value="UniProtKB-ARBA"/>
</dbReference>
<evidence type="ECO:0000313" key="10">
    <source>
        <dbReference type="EMBL" id="KAJ5303391.1"/>
    </source>
</evidence>
<keyword evidence="3 7" id="KW-0805">Transcription regulation</keyword>
<comment type="similarity">
    <text evidence="2 7">Belongs to the Mediator complex subunit 1 family.</text>
</comment>
<accession>A0A9W9H2E8</accession>
<proteinExistence type="inferred from homology"/>
<dbReference type="EMBL" id="JAPZBO010000009">
    <property type="protein sequence ID" value="KAJ5303391.1"/>
    <property type="molecule type" value="Genomic_DNA"/>
</dbReference>
<evidence type="ECO:0000256" key="2">
    <source>
        <dbReference type="ARBA" id="ARBA00006210"/>
    </source>
</evidence>
<evidence type="ECO:0000259" key="9">
    <source>
        <dbReference type="Pfam" id="PF10744"/>
    </source>
</evidence>
<evidence type="ECO:0000256" key="4">
    <source>
        <dbReference type="ARBA" id="ARBA00023159"/>
    </source>
</evidence>
<evidence type="ECO:0000256" key="6">
    <source>
        <dbReference type="ARBA" id="ARBA00023242"/>
    </source>
</evidence>
<feature type="domain" description="Mediator complex subunit Med1" evidence="9">
    <location>
        <begin position="132"/>
        <end position="552"/>
    </location>
</feature>
<evidence type="ECO:0000256" key="8">
    <source>
        <dbReference type="SAM" id="MobiDB-lite"/>
    </source>
</evidence>
<evidence type="ECO:0000256" key="7">
    <source>
        <dbReference type="RuleBase" id="RU364059"/>
    </source>
</evidence>
<comment type="caution">
    <text evidence="10">The sequence shown here is derived from an EMBL/GenBank/DDBJ whole genome shotgun (WGS) entry which is preliminary data.</text>
</comment>
<evidence type="ECO:0000256" key="3">
    <source>
        <dbReference type="ARBA" id="ARBA00023015"/>
    </source>
</evidence>
<evidence type="ECO:0000256" key="5">
    <source>
        <dbReference type="ARBA" id="ARBA00023163"/>
    </source>
</evidence>
<comment type="subcellular location">
    <subcellularLocation>
        <location evidence="1 7">Nucleus</location>
    </subcellularLocation>
</comment>
<reference evidence="10" key="1">
    <citation type="submission" date="2022-12" db="EMBL/GenBank/DDBJ databases">
        <authorList>
            <person name="Petersen C."/>
        </authorList>
    </citation>
    <scope>NUCLEOTIDE SEQUENCE</scope>
    <source>
        <strain evidence="10">IBT 21472</strain>
    </source>
</reference>
<keyword evidence="6 7" id="KW-0539">Nucleus</keyword>